<dbReference type="Proteomes" id="UP000018130">
    <property type="component" value="Unassembled WGS sequence"/>
</dbReference>
<reference evidence="1 2" key="2">
    <citation type="submission" date="2013-09" db="EMBL/GenBank/DDBJ databases">
        <title>Whole genome comparison of six Crocosphaera watsonii strains with differing phenotypes.</title>
        <authorList>
            <person name="Bench S.R."/>
            <person name="Heller P."/>
            <person name="Frank I."/>
            <person name="Arciniega M."/>
            <person name="Shilova I.N."/>
            <person name="Zehr J.P."/>
        </authorList>
    </citation>
    <scope>NUCLEOTIDE SEQUENCE [LARGE SCALE GENOMIC DNA]</scope>
    <source>
        <strain evidence="1 2">WH 0402</strain>
    </source>
</reference>
<sequence length="37" mass="4463">MVVHCGKNLYFWRFFYDLLCLTHYNYDNLLNAEMSAG</sequence>
<name>T2JU87_CROWT</name>
<comment type="caution">
    <text evidence="1">The sequence shown here is derived from an EMBL/GenBank/DDBJ whole genome shotgun (WGS) entry which is preliminary data.</text>
</comment>
<proteinExistence type="predicted"/>
<dbReference type="AlphaFoldDB" id="T2JU87"/>
<accession>T2JU87</accession>
<gene>
    <name evidence="1" type="ORF">CWATWH0402_1046</name>
</gene>
<organism evidence="1 2">
    <name type="scientific">Crocosphaera watsonii WH 0402</name>
    <dbReference type="NCBI Taxonomy" id="1284629"/>
    <lineage>
        <taxon>Bacteria</taxon>
        <taxon>Bacillati</taxon>
        <taxon>Cyanobacteriota</taxon>
        <taxon>Cyanophyceae</taxon>
        <taxon>Oscillatoriophycideae</taxon>
        <taxon>Chroococcales</taxon>
        <taxon>Aphanothecaceae</taxon>
        <taxon>Crocosphaera</taxon>
    </lineage>
</organism>
<protein>
    <submittedName>
        <fullName evidence="1">Uncharacterized protein</fullName>
    </submittedName>
</protein>
<dbReference type="EMBL" id="CAQN01000956">
    <property type="protein sequence ID" value="CCQ69353.1"/>
    <property type="molecule type" value="Genomic_DNA"/>
</dbReference>
<reference evidence="1 2" key="1">
    <citation type="submission" date="2013-01" db="EMBL/GenBank/DDBJ databases">
        <authorList>
            <person name="Bench S."/>
        </authorList>
    </citation>
    <scope>NUCLEOTIDE SEQUENCE [LARGE SCALE GENOMIC DNA]</scope>
    <source>
        <strain evidence="1 2">WH 0402</strain>
    </source>
</reference>
<evidence type="ECO:0000313" key="2">
    <source>
        <dbReference type="Proteomes" id="UP000018130"/>
    </source>
</evidence>
<evidence type="ECO:0000313" key="1">
    <source>
        <dbReference type="EMBL" id="CCQ69353.1"/>
    </source>
</evidence>